<accession>A0ABU4UJE1</accession>
<keyword evidence="2" id="KW-1185">Reference proteome</keyword>
<dbReference type="Proteomes" id="UP001284537">
    <property type="component" value="Unassembled WGS sequence"/>
</dbReference>
<organism evidence="1 2">
    <name type="scientific">Methylomonas defluvii</name>
    <dbReference type="NCBI Taxonomy" id="3045149"/>
    <lineage>
        <taxon>Bacteria</taxon>
        <taxon>Pseudomonadati</taxon>
        <taxon>Pseudomonadota</taxon>
        <taxon>Gammaproteobacteria</taxon>
        <taxon>Methylococcales</taxon>
        <taxon>Methylococcaceae</taxon>
        <taxon>Methylomonas</taxon>
    </lineage>
</organism>
<gene>
    <name evidence="1" type="ORF">QLH52_19995</name>
</gene>
<reference evidence="1 2" key="1">
    <citation type="submission" date="2023-11" db="EMBL/GenBank/DDBJ databases">
        <authorList>
            <person name="Ouyang M.-Y."/>
        </authorList>
    </citation>
    <scope>NUCLEOTIDE SEQUENCE [LARGE SCALE GENOMIC DNA]</scope>
    <source>
        <strain evidence="1 2">OY6</strain>
    </source>
</reference>
<evidence type="ECO:0000313" key="2">
    <source>
        <dbReference type="Proteomes" id="UP001284537"/>
    </source>
</evidence>
<name>A0ABU4UJE1_9GAMM</name>
<comment type="caution">
    <text evidence="1">The sequence shown here is derived from an EMBL/GenBank/DDBJ whole genome shotgun (WGS) entry which is preliminary data.</text>
</comment>
<protein>
    <submittedName>
        <fullName evidence="1">Helix-turn-helix transcriptional regulator</fullName>
    </submittedName>
</protein>
<dbReference type="InterPro" id="IPR001387">
    <property type="entry name" value="Cro/C1-type_HTH"/>
</dbReference>
<sequence>MDTINFNFYNDLSILAAKINDPNENDGIYKMNNEPDTTVKRRYSSTPFDGKVVEIRPECLTPFSEHWCVPTGDEVREIIRRTGLTGGQVAKKVGLTGNGASRTVRRWISGETDISYAIWGILCDIAGIQAIWREREGD</sequence>
<proteinExistence type="predicted"/>
<dbReference type="EMBL" id="JAXARY010000023">
    <property type="protein sequence ID" value="MDX8129593.1"/>
    <property type="molecule type" value="Genomic_DNA"/>
</dbReference>
<dbReference type="RefSeq" id="WP_319962710.1">
    <property type="nucleotide sequence ID" value="NZ_JAXARY010000023.1"/>
</dbReference>
<dbReference type="CDD" id="cd00093">
    <property type="entry name" value="HTH_XRE"/>
    <property type="match status" value="1"/>
</dbReference>
<evidence type="ECO:0000313" key="1">
    <source>
        <dbReference type="EMBL" id="MDX8129593.1"/>
    </source>
</evidence>